<dbReference type="InterPro" id="IPR004864">
    <property type="entry name" value="LEA_2"/>
</dbReference>
<dbReference type="InterPro" id="IPR044839">
    <property type="entry name" value="NDR1-like"/>
</dbReference>
<feature type="domain" description="Late embryogenesis abundant protein LEA-2 subgroup" evidence="7">
    <location>
        <begin position="149"/>
        <end position="248"/>
    </location>
</feature>
<feature type="transmembrane region" description="Helical" evidence="6">
    <location>
        <begin position="88"/>
        <end position="113"/>
    </location>
</feature>
<evidence type="ECO:0000256" key="5">
    <source>
        <dbReference type="SAM" id="MobiDB-lite"/>
    </source>
</evidence>
<evidence type="ECO:0000313" key="9">
    <source>
        <dbReference type="Proteomes" id="UP001161247"/>
    </source>
</evidence>
<dbReference type="SUPFAM" id="SSF117070">
    <property type="entry name" value="LEA14-like"/>
    <property type="match status" value="1"/>
</dbReference>
<accession>A0AAV1DHM0</accession>
<proteinExistence type="predicted"/>
<dbReference type="PANTHER" id="PTHR31234:SF32">
    <property type="entry name" value="LATE EMBRYOGENESIS ABUNDANT (LEA) HYDROXYPROLINE-RICH GLYCOPROTEIN FAMILY"/>
    <property type="match status" value="1"/>
</dbReference>
<evidence type="ECO:0000256" key="3">
    <source>
        <dbReference type="ARBA" id="ARBA00022989"/>
    </source>
</evidence>
<organism evidence="8 9">
    <name type="scientific">Oldenlandia corymbosa var. corymbosa</name>
    <dbReference type="NCBI Taxonomy" id="529605"/>
    <lineage>
        <taxon>Eukaryota</taxon>
        <taxon>Viridiplantae</taxon>
        <taxon>Streptophyta</taxon>
        <taxon>Embryophyta</taxon>
        <taxon>Tracheophyta</taxon>
        <taxon>Spermatophyta</taxon>
        <taxon>Magnoliopsida</taxon>
        <taxon>eudicotyledons</taxon>
        <taxon>Gunneridae</taxon>
        <taxon>Pentapetalae</taxon>
        <taxon>asterids</taxon>
        <taxon>lamiids</taxon>
        <taxon>Gentianales</taxon>
        <taxon>Rubiaceae</taxon>
        <taxon>Rubioideae</taxon>
        <taxon>Spermacoceae</taxon>
        <taxon>Hedyotis-Oldenlandia complex</taxon>
        <taxon>Oldenlandia</taxon>
    </lineage>
</organism>
<gene>
    <name evidence="8" type="ORF">OLC1_LOCUS15543</name>
</gene>
<keyword evidence="9" id="KW-1185">Reference proteome</keyword>
<evidence type="ECO:0000256" key="4">
    <source>
        <dbReference type="ARBA" id="ARBA00023136"/>
    </source>
</evidence>
<dbReference type="Pfam" id="PF03168">
    <property type="entry name" value="LEA_2"/>
    <property type="match status" value="1"/>
</dbReference>
<evidence type="ECO:0000313" key="8">
    <source>
        <dbReference type="EMBL" id="CAI9107168.1"/>
    </source>
</evidence>
<name>A0AAV1DHM0_OLDCO</name>
<dbReference type="GO" id="GO:0005886">
    <property type="term" value="C:plasma membrane"/>
    <property type="evidence" value="ECO:0007669"/>
    <property type="project" value="TreeGrafter"/>
</dbReference>
<keyword evidence="4 6" id="KW-0472">Membrane</keyword>
<evidence type="ECO:0000256" key="6">
    <source>
        <dbReference type="SAM" id="Phobius"/>
    </source>
</evidence>
<evidence type="ECO:0000256" key="1">
    <source>
        <dbReference type="ARBA" id="ARBA00004167"/>
    </source>
</evidence>
<dbReference type="GO" id="GO:0098542">
    <property type="term" value="P:defense response to other organism"/>
    <property type="evidence" value="ECO:0007669"/>
    <property type="project" value="InterPro"/>
</dbReference>
<evidence type="ECO:0000259" key="7">
    <source>
        <dbReference type="Pfam" id="PF03168"/>
    </source>
</evidence>
<feature type="compositionally biased region" description="Low complexity" evidence="5">
    <location>
        <begin position="20"/>
        <end position="43"/>
    </location>
</feature>
<dbReference type="Gene3D" id="2.60.40.1820">
    <property type="match status" value="1"/>
</dbReference>
<feature type="region of interest" description="Disordered" evidence="5">
    <location>
        <begin position="1"/>
        <end position="51"/>
    </location>
</feature>
<dbReference type="PANTHER" id="PTHR31234">
    <property type="entry name" value="LATE EMBRYOGENESIS ABUNDANT (LEA) HYDROXYPROLINE-RICH GLYCOPROTEIN FAMILY"/>
    <property type="match status" value="1"/>
</dbReference>
<dbReference type="EMBL" id="OX459122">
    <property type="protein sequence ID" value="CAI9107168.1"/>
    <property type="molecule type" value="Genomic_DNA"/>
</dbReference>
<sequence length="274" mass="29771">MAGLAEKKTRGGGGGQAQPSNSSSGTTGNNSQQQIQRSLSRRVSFNESTIKQSPKSVTESVVSSVVTDIESQKNPPPKKRSSRFNLCCAWASLVVGVLTILILVLGGVSFLFFQSNLPDFRFESLNVTSFEIVRAPNSDTLLSADIEVTLNATNKNDKIPVFYSSLTADLSSDGVSLGSMQLPDLLQRPQNFTDLKIHSVLNNVTVSEDAQDLQTKSEKHQLLIDLVIRGNVHFDLQGQRLAGFPFKVICQDVYQGLLDDGKTPKCIVKLTPVS</sequence>
<reference evidence="8" key="1">
    <citation type="submission" date="2023-03" db="EMBL/GenBank/DDBJ databases">
        <authorList>
            <person name="Julca I."/>
        </authorList>
    </citation>
    <scope>NUCLEOTIDE SEQUENCE</scope>
</reference>
<comment type="subcellular location">
    <subcellularLocation>
        <location evidence="1">Membrane</location>
        <topology evidence="1">Single-pass membrane protein</topology>
    </subcellularLocation>
</comment>
<dbReference type="AlphaFoldDB" id="A0AAV1DHM0"/>
<protein>
    <submittedName>
        <fullName evidence="8">OLC1v1006466C1</fullName>
    </submittedName>
</protein>
<keyword evidence="2 6" id="KW-0812">Transmembrane</keyword>
<dbReference type="Proteomes" id="UP001161247">
    <property type="component" value="Chromosome 5"/>
</dbReference>
<keyword evidence="3 6" id="KW-1133">Transmembrane helix</keyword>
<evidence type="ECO:0000256" key="2">
    <source>
        <dbReference type="ARBA" id="ARBA00022692"/>
    </source>
</evidence>